<comment type="caution">
    <text evidence="7">The sequence shown here is derived from an EMBL/GenBank/DDBJ whole genome shotgun (WGS) entry which is preliminary data.</text>
</comment>
<dbReference type="Proteomes" id="UP001162164">
    <property type="component" value="Unassembled WGS sequence"/>
</dbReference>
<evidence type="ECO:0000256" key="2">
    <source>
        <dbReference type="ARBA" id="ARBA00022475"/>
    </source>
</evidence>
<feature type="transmembrane region" description="Helical" evidence="6">
    <location>
        <begin position="67"/>
        <end position="87"/>
    </location>
</feature>
<evidence type="ECO:0000313" key="8">
    <source>
        <dbReference type="Proteomes" id="UP001162164"/>
    </source>
</evidence>
<feature type="transmembrane region" description="Helical" evidence="6">
    <location>
        <begin position="186"/>
        <end position="207"/>
    </location>
</feature>
<feature type="non-terminal residue" evidence="7">
    <location>
        <position position="209"/>
    </location>
</feature>
<gene>
    <name evidence="7" type="ORF">NQ317_002744</name>
</gene>
<comment type="subcellular location">
    <subcellularLocation>
        <location evidence="1">Cell membrane</location>
        <topology evidence="1">Multi-pass membrane protein</topology>
    </subcellularLocation>
</comment>
<keyword evidence="8" id="KW-1185">Reference proteome</keyword>
<feature type="transmembrane region" description="Helical" evidence="6">
    <location>
        <begin position="27"/>
        <end position="47"/>
    </location>
</feature>
<feature type="transmembrane region" description="Helical" evidence="6">
    <location>
        <begin position="142"/>
        <end position="166"/>
    </location>
</feature>
<evidence type="ECO:0008006" key="9">
    <source>
        <dbReference type="Google" id="ProtNLM"/>
    </source>
</evidence>
<evidence type="ECO:0000256" key="4">
    <source>
        <dbReference type="ARBA" id="ARBA00022989"/>
    </source>
</evidence>
<name>A0ABQ9K3K1_9CUCU</name>
<evidence type="ECO:0000256" key="1">
    <source>
        <dbReference type="ARBA" id="ARBA00004651"/>
    </source>
</evidence>
<evidence type="ECO:0000256" key="5">
    <source>
        <dbReference type="ARBA" id="ARBA00023136"/>
    </source>
</evidence>
<keyword evidence="5 6" id="KW-0472">Membrane</keyword>
<evidence type="ECO:0000313" key="7">
    <source>
        <dbReference type="EMBL" id="KAJ8984904.1"/>
    </source>
</evidence>
<evidence type="ECO:0000256" key="3">
    <source>
        <dbReference type="ARBA" id="ARBA00022692"/>
    </source>
</evidence>
<organism evidence="7 8">
    <name type="scientific">Molorchus minor</name>
    <dbReference type="NCBI Taxonomy" id="1323400"/>
    <lineage>
        <taxon>Eukaryota</taxon>
        <taxon>Metazoa</taxon>
        <taxon>Ecdysozoa</taxon>
        <taxon>Arthropoda</taxon>
        <taxon>Hexapoda</taxon>
        <taxon>Insecta</taxon>
        <taxon>Pterygota</taxon>
        <taxon>Neoptera</taxon>
        <taxon>Endopterygota</taxon>
        <taxon>Coleoptera</taxon>
        <taxon>Polyphaga</taxon>
        <taxon>Cucujiformia</taxon>
        <taxon>Chrysomeloidea</taxon>
        <taxon>Cerambycidae</taxon>
        <taxon>Lamiinae</taxon>
        <taxon>Monochamini</taxon>
        <taxon>Molorchus</taxon>
    </lineage>
</organism>
<reference evidence="7" key="1">
    <citation type="journal article" date="2023" name="Insect Mol. Biol.">
        <title>Genome sequencing provides insights into the evolution of gene families encoding plant cell wall-degrading enzymes in longhorned beetles.</title>
        <authorList>
            <person name="Shin N.R."/>
            <person name="Okamura Y."/>
            <person name="Kirsch R."/>
            <person name="Pauchet Y."/>
        </authorList>
    </citation>
    <scope>NUCLEOTIDE SEQUENCE</scope>
    <source>
        <strain evidence="7">MMC_N1</strain>
    </source>
</reference>
<keyword evidence="2" id="KW-1003">Cell membrane</keyword>
<dbReference type="EMBL" id="JAPWTJ010000024">
    <property type="protein sequence ID" value="KAJ8984904.1"/>
    <property type="molecule type" value="Genomic_DNA"/>
</dbReference>
<accession>A0ABQ9K3K1</accession>
<evidence type="ECO:0000256" key="6">
    <source>
        <dbReference type="SAM" id="Phobius"/>
    </source>
</evidence>
<dbReference type="InterPro" id="IPR013604">
    <property type="entry name" value="7TM_chemorcpt"/>
</dbReference>
<keyword evidence="4 6" id="KW-1133">Transmembrane helix</keyword>
<sequence>MHKCLPPLMKAISNVDHILNTKNDRDALWILTFSFLLVLISWPYQLYSIIMVTTNNWTAFLIFSLNLYNNFSMIACEFQFISLSWIVKTRFVGLNEELREFGLSIVVDTDEAALNKISRIKKAYRGLHEGCVHLSALYGFQLLMILSCLSLCAMFNLYFAIFGGFKRDLATVANQAQQVPDAMNEVIWSLYYFGRFFFLCVAAGQLVEQ</sequence>
<protein>
    <recommendedName>
        <fullName evidence="9">Gustatory receptor</fullName>
    </recommendedName>
</protein>
<dbReference type="Pfam" id="PF08395">
    <property type="entry name" value="7tm_7"/>
    <property type="match status" value="1"/>
</dbReference>
<keyword evidence="3 6" id="KW-0812">Transmembrane</keyword>
<proteinExistence type="predicted"/>